<protein>
    <submittedName>
        <fullName evidence="7">NADPH oxidase 1</fullName>
    </submittedName>
</protein>
<proteinExistence type="inferred from homology"/>
<dbReference type="InterPro" id="IPR013121">
    <property type="entry name" value="Fe_red_NAD-bd_6"/>
</dbReference>
<evidence type="ECO:0000313" key="7">
    <source>
        <dbReference type="EMBL" id="KFX52940.1"/>
    </source>
</evidence>
<feature type="transmembrane region" description="Helical" evidence="5">
    <location>
        <begin position="60"/>
        <end position="81"/>
    </location>
</feature>
<dbReference type="GO" id="GO:0005886">
    <property type="term" value="C:plasma membrane"/>
    <property type="evidence" value="ECO:0007669"/>
    <property type="project" value="TreeGrafter"/>
</dbReference>
<accession>A0A093VL86</accession>
<dbReference type="GO" id="GO:0015677">
    <property type="term" value="P:copper ion import"/>
    <property type="evidence" value="ECO:0007669"/>
    <property type="project" value="TreeGrafter"/>
</dbReference>
<dbReference type="AlphaFoldDB" id="A0A093VL86"/>
<gene>
    <name evidence="7" type="ORF">GQ26_0023240</name>
</gene>
<feature type="transmembrane region" description="Helical" evidence="5">
    <location>
        <begin position="6"/>
        <end position="28"/>
    </location>
</feature>
<dbReference type="InterPro" id="IPR039261">
    <property type="entry name" value="FNR_nucleotide-bd"/>
</dbReference>
<name>A0A093VL86_TALMA</name>
<reference evidence="7" key="1">
    <citation type="journal article" date="2014" name="PLoS Genet.">
        <title>Signature Gene Expression Reveals Novel Clues to the Molecular Mechanisms of Dimorphic Transition in Penicillium marneffei.</title>
        <authorList>
            <person name="Yang E."/>
            <person name="Wang G."/>
            <person name="Cai J."/>
            <person name="Woo P.C."/>
            <person name="Lau S.K."/>
            <person name="Yuen K.-Y."/>
            <person name="Chow W.-N."/>
            <person name="Lin X."/>
        </authorList>
    </citation>
    <scope>NUCLEOTIDE SEQUENCE [LARGE SCALE GENOMIC DNA]</scope>
    <source>
        <strain evidence="7">PM1</strain>
    </source>
</reference>
<keyword evidence="5" id="KW-0812">Transmembrane</keyword>
<dbReference type="InterPro" id="IPR013112">
    <property type="entry name" value="FAD-bd_8"/>
</dbReference>
<dbReference type="eggNOG" id="KOG0039">
    <property type="taxonomic scope" value="Eukaryota"/>
</dbReference>
<dbReference type="GO" id="GO:0006826">
    <property type="term" value="P:iron ion transport"/>
    <property type="evidence" value="ECO:0007669"/>
    <property type="project" value="TreeGrafter"/>
</dbReference>
<evidence type="ECO:0000256" key="3">
    <source>
        <dbReference type="ARBA" id="ARBA00022982"/>
    </source>
</evidence>
<comment type="similarity">
    <text evidence="1">Belongs to the ferric reductase (FRE) family.</text>
</comment>
<dbReference type="GO" id="GO:0000293">
    <property type="term" value="F:ferric-chelate reductase activity"/>
    <property type="evidence" value="ECO:0007669"/>
    <property type="project" value="TreeGrafter"/>
</dbReference>
<evidence type="ECO:0000256" key="2">
    <source>
        <dbReference type="ARBA" id="ARBA00022448"/>
    </source>
</evidence>
<dbReference type="PANTHER" id="PTHR32361">
    <property type="entry name" value="FERRIC/CUPRIC REDUCTASE TRANSMEMBRANE COMPONENT"/>
    <property type="match status" value="1"/>
</dbReference>
<dbReference type="PROSITE" id="PS51384">
    <property type="entry name" value="FAD_FR"/>
    <property type="match status" value="1"/>
</dbReference>
<evidence type="ECO:0000256" key="1">
    <source>
        <dbReference type="ARBA" id="ARBA00006278"/>
    </source>
</evidence>
<dbReference type="Gene3D" id="3.40.50.80">
    <property type="entry name" value="Nucleotide-binding domain of ferredoxin-NADP reductase (FNR) module"/>
    <property type="match status" value="1"/>
</dbReference>
<dbReference type="CDD" id="cd06186">
    <property type="entry name" value="NOX_Duox_like_FAD_NADP"/>
    <property type="match status" value="1"/>
</dbReference>
<evidence type="ECO:0000259" key="6">
    <source>
        <dbReference type="PROSITE" id="PS51384"/>
    </source>
</evidence>
<dbReference type="PANTHER" id="PTHR32361:SF26">
    <property type="entry name" value="FAD-BINDING 8 DOMAIN-CONTAINING PROTEIN-RELATED"/>
    <property type="match status" value="1"/>
</dbReference>
<sequence length="442" mass="49895">MDIISIYAITAGGVFVALFLISILPYLYQLAKSLEVYISRYLIFPFFLRRHRFVGPWTRGAVLIHLLYTGANLFCICFGVSSPTEFADRSGTLAVVNMVASYTAGHVSFYSDILSISRHTCLQIHRGTAWMRGLSLDRTSNVFALTLGFLIYRNKVFSLHGWPRARVSCNRPKIEGKDDSDVIIQVRVALTRPARIEAGQYINLWMPSVTWWSWAQVHPFMVTSWSHSAQEALDILIQPRHGFSRELLKHARAAPQGSASLRALIIGPHGMSENVDRYESVVLVASGFGIAAAIPYLKKLVYSYNTSASRTRRVHLVWEVETLDIAIAVQATLNSLLEDDILKKRYILTISIYVKSGQIIGDVMKFGNHDRAVVYNRRADYDQILQAEISGELIERLPNTQEEKGESLVMVAASCQVRDQIRLVLRDFVHQKAKMATLEFQP</sequence>
<keyword evidence="2" id="KW-0813">Transport</keyword>
<dbReference type="InterPro" id="IPR051410">
    <property type="entry name" value="Ferric/Cupric_Reductase"/>
</dbReference>
<keyword evidence="5" id="KW-0472">Membrane</keyword>
<dbReference type="SUPFAM" id="SSF52343">
    <property type="entry name" value="Ferredoxin reductase-like, C-terminal NADP-linked domain"/>
    <property type="match status" value="1"/>
</dbReference>
<dbReference type="FunFam" id="3.40.50.80:FF:000071">
    <property type="entry name" value="Cell surface metalloreductase (FreA), putative"/>
    <property type="match status" value="1"/>
</dbReference>
<dbReference type="EMBL" id="JPOX01000002">
    <property type="protein sequence ID" value="KFX52940.1"/>
    <property type="molecule type" value="Genomic_DNA"/>
</dbReference>
<feature type="domain" description="FAD-binding FR-type" evidence="6">
    <location>
        <begin position="160"/>
        <end position="275"/>
    </location>
</feature>
<evidence type="ECO:0000256" key="5">
    <source>
        <dbReference type="SAM" id="Phobius"/>
    </source>
</evidence>
<dbReference type="Pfam" id="PF08030">
    <property type="entry name" value="NAD_binding_6"/>
    <property type="match status" value="1"/>
</dbReference>
<keyword evidence="4" id="KW-0560">Oxidoreductase</keyword>
<comment type="caution">
    <text evidence="7">The sequence shown here is derived from an EMBL/GenBank/DDBJ whole genome shotgun (WGS) entry which is preliminary data.</text>
</comment>
<keyword evidence="3" id="KW-0249">Electron transport</keyword>
<dbReference type="Pfam" id="PF08022">
    <property type="entry name" value="FAD_binding_8"/>
    <property type="match status" value="1"/>
</dbReference>
<dbReference type="InterPro" id="IPR017927">
    <property type="entry name" value="FAD-bd_FR_type"/>
</dbReference>
<evidence type="ECO:0000256" key="4">
    <source>
        <dbReference type="ARBA" id="ARBA00023002"/>
    </source>
</evidence>
<dbReference type="GO" id="GO:0006879">
    <property type="term" value="P:intracellular iron ion homeostasis"/>
    <property type="evidence" value="ECO:0007669"/>
    <property type="project" value="TreeGrafter"/>
</dbReference>
<dbReference type="HOGENOM" id="CLU_010365_8_1_1"/>
<keyword evidence="5" id="KW-1133">Transmembrane helix</keyword>
<organism evidence="7">
    <name type="scientific">Talaromyces marneffei PM1</name>
    <dbReference type="NCBI Taxonomy" id="1077442"/>
    <lineage>
        <taxon>Eukaryota</taxon>
        <taxon>Fungi</taxon>
        <taxon>Dikarya</taxon>
        <taxon>Ascomycota</taxon>
        <taxon>Pezizomycotina</taxon>
        <taxon>Eurotiomycetes</taxon>
        <taxon>Eurotiomycetidae</taxon>
        <taxon>Eurotiales</taxon>
        <taxon>Trichocomaceae</taxon>
        <taxon>Talaromyces</taxon>
        <taxon>Talaromyces sect. Talaromyces</taxon>
    </lineage>
</organism>